<evidence type="ECO:0000313" key="2">
    <source>
        <dbReference type="Proteomes" id="UP000504633"/>
    </source>
</evidence>
<evidence type="ECO:0000313" key="3">
    <source>
        <dbReference type="RefSeq" id="XP_023171406.2"/>
    </source>
</evidence>
<dbReference type="RefSeq" id="XP_030081799.1">
    <property type="nucleotide sequence ID" value="XM_030225939.1"/>
</dbReference>
<organism evidence="2 3">
    <name type="scientific">Drosophila hydei</name>
    <name type="common">Fruit fly</name>
    <dbReference type="NCBI Taxonomy" id="7224"/>
    <lineage>
        <taxon>Eukaryota</taxon>
        <taxon>Metazoa</taxon>
        <taxon>Ecdysozoa</taxon>
        <taxon>Arthropoda</taxon>
        <taxon>Hexapoda</taxon>
        <taxon>Insecta</taxon>
        <taxon>Pterygota</taxon>
        <taxon>Neoptera</taxon>
        <taxon>Endopterygota</taxon>
        <taxon>Diptera</taxon>
        <taxon>Brachycera</taxon>
        <taxon>Muscomorpha</taxon>
        <taxon>Ephydroidea</taxon>
        <taxon>Drosophilidae</taxon>
        <taxon>Drosophila</taxon>
    </lineage>
</organism>
<protein>
    <submittedName>
        <fullName evidence="3">Uncharacterized protein LOC111599845</fullName>
    </submittedName>
    <submittedName>
        <fullName evidence="4">Uncharacterized protein LOC115483739</fullName>
    </submittedName>
</protein>
<dbReference type="Proteomes" id="UP000504633">
    <property type="component" value="Unplaced"/>
</dbReference>
<accession>A0A6J1LW39</accession>
<keyword evidence="2" id="KW-1185">Reference proteome</keyword>
<feature type="chain" id="PRO_5044638932" evidence="1">
    <location>
        <begin position="17"/>
        <end position="103"/>
    </location>
</feature>
<evidence type="ECO:0000313" key="4">
    <source>
        <dbReference type="RefSeq" id="XP_030081799.1"/>
    </source>
</evidence>
<sequence length="103" mass="11106">MRPLLLILLLFVAATASTTYVPDDPISGEDIDESIRALSKPNEVVDINTKGGPNSKPTNEANVPTVALKVKRTLQNPRRQRAEENADGSSQIIQIRGAVLTGK</sequence>
<dbReference type="KEGG" id="dhe:111599845"/>
<keyword evidence="1" id="KW-0732">Signal</keyword>
<dbReference type="RefSeq" id="XP_023171406.2">
    <property type="nucleotide sequence ID" value="XM_023315638.2"/>
</dbReference>
<dbReference type="KEGG" id="dhe:115483739"/>
<gene>
    <name evidence="3" type="primary">LOC111599845</name>
    <name evidence="4" type="synonym">LOC115483739</name>
</gene>
<feature type="signal peptide" evidence="1">
    <location>
        <begin position="1"/>
        <end position="16"/>
    </location>
</feature>
<dbReference type="GeneID" id="111599845"/>
<evidence type="ECO:0000256" key="1">
    <source>
        <dbReference type="SAM" id="SignalP"/>
    </source>
</evidence>
<name>A0A6J1LW39_DROHY</name>
<dbReference type="AlphaFoldDB" id="A0A6J1LW39"/>
<proteinExistence type="predicted"/>
<reference evidence="3 4" key="1">
    <citation type="submission" date="2025-04" db="UniProtKB">
        <authorList>
            <consortium name="RefSeq"/>
        </authorList>
    </citation>
    <scope>IDENTIFICATION</scope>
    <source>
        <strain evidence="3 4">15085-1641.00</strain>
        <tissue evidence="3 4">Whole body</tissue>
    </source>
</reference>